<dbReference type="Proteomes" id="UP001107558">
    <property type="component" value="Chromosome 1"/>
</dbReference>
<proteinExistence type="predicted"/>
<dbReference type="OrthoDB" id="8184313at2759"/>
<sequence length="111" mass="13015">MMPFNTALLEITFIKEKSRLFQEKIDLCQKSKRKEMIQIILNGMGLTFECPNKKIFTYCEKLRKIIDFNAVQRGMMKTLYGNRYETIKIRTSITHDTGKSCVEVEIKLGLK</sequence>
<name>A0A9J6CSV4_POLVA</name>
<reference evidence="1" key="1">
    <citation type="submission" date="2021-03" db="EMBL/GenBank/DDBJ databases">
        <title>Chromosome level genome of the anhydrobiotic midge Polypedilum vanderplanki.</title>
        <authorList>
            <person name="Yoshida Y."/>
            <person name="Kikawada T."/>
            <person name="Gusev O."/>
        </authorList>
    </citation>
    <scope>NUCLEOTIDE SEQUENCE</scope>
    <source>
        <strain evidence="1">NIAS01</strain>
        <tissue evidence="1">Whole body or cell culture</tissue>
    </source>
</reference>
<accession>A0A9J6CSV4</accession>
<protein>
    <submittedName>
        <fullName evidence="1">Uncharacterized protein</fullName>
    </submittedName>
</protein>
<gene>
    <name evidence="1" type="ORF">PVAND_014172</name>
</gene>
<dbReference type="EMBL" id="JADBJN010000001">
    <property type="protein sequence ID" value="KAG5684967.1"/>
    <property type="molecule type" value="Genomic_DNA"/>
</dbReference>
<evidence type="ECO:0000313" key="2">
    <source>
        <dbReference type="Proteomes" id="UP001107558"/>
    </source>
</evidence>
<keyword evidence="2" id="KW-1185">Reference proteome</keyword>
<comment type="caution">
    <text evidence="1">The sequence shown here is derived from an EMBL/GenBank/DDBJ whole genome shotgun (WGS) entry which is preliminary data.</text>
</comment>
<dbReference type="AlphaFoldDB" id="A0A9J6CSV4"/>
<organism evidence="1 2">
    <name type="scientific">Polypedilum vanderplanki</name>
    <name type="common">Sleeping chironomid midge</name>
    <dbReference type="NCBI Taxonomy" id="319348"/>
    <lineage>
        <taxon>Eukaryota</taxon>
        <taxon>Metazoa</taxon>
        <taxon>Ecdysozoa</taxon>
        <taxon>Arthropoda</taxon>
        <taxon>Hexapoda</taxon>
        <taxon>Insecta</taxon>
        <taxon>Pterygota</taxon>
        <taxon>Neoptera</taxon>
        <taxon>Endopterygota</taxon>
        <taxon>Diptera</taxon>
        <taxon>Nematocera</taxon>
        <taxon>Chironomoidea</taxon>
        <taxon>Chironomidae</taxon>
        <taxon>Chironominae</taxon>
        <taxon>Polypedilum</taxon>
        <taxon>Polypedilum</taxon>
    </lineage>
</organism>
<evidence type="ECO:0000313" key="1">
    <source>
        <dbReference type="EMBL" id="KAG5684967.1"/>
    </source>
</evidence>